<feature type="transmembrane region" description="Helical" evidence="1">
    <location>
        <begin position="206"/>
        <end position="226"/>
    </location>
</feature>
<dbReference type="OrthoDB" id="9807744at2"/>
<name>A0A2Z3GH90_9BACT</name>
<dbReference type="InterPro" id="IPR007349">
    <property type="entry name" value="DUF418"/>
</dbReference>
<keyword evidence="1" id="KW-0812">Transmembrane</keyword>
<organism evidence="3 4">
    <name type="scientific">Hymenobacter nivis</name>
    <dbReference type="NCBI Taxonomy" id="1850093"/>
    <lineage>
        <taxon>Bacteria</taxon>
        <taxon>Pseudomonadati</taxon>
        <taxon>Bacteroidota</taxon>
        <taxon>Cytophagia</taxon>
        <taxon>Cytophagales</taxon>
        <taxon>Hymenobacteraceae</taxon>
        <taxon>Hymenobacter</taxon>
    </lineage>
</organism>
<feature type="transmembrane region" description="Helical" evidence="1">
    <location>
        <begin position="85"/>
        <end position="103"/>
    </location>
</feature>
<dbReference type="EMBL" id="CP029145">
    <property type="protein sequence ID" value="AWM33269.1"/>
    <property type="molecule type" value="Genomic_DNA"/>
</dbReference>
<gene>
    <name evidence="3" type="ORF">DDQ68_11045</name>
</gene>
<dbReference type="InterPro" id="IPR052529">
    <property type="entry name" value="Bact_Transport_Assoc"/>
</dbReference>
<feature type="transmembrane region" description="Helical" evidence="1">
    <location>
        <begin position="49"/>
        <end position="73"/>
    </location>
</feature>
<evidence type="ECO:0000259" key="2">
    <source>
        <dbReference type="Pfam" id="PF04235"/>
    </source>
</evidence>
<dbReference type="Pfam" id="PF04235">
    <property type="entry name" value="DUF418"/>
    <property type="match status" value="1"/>
</dbReference>
<evidence type="ECO:0000256" key="1">
    <source>
        <dbReference type="SAM" id="Phobius"/>
    </source>
</evidence>
<feature type="transmembrane region" description="Helical" evidence="1">
    <location>
        <begin position="133"/>
        <end position="156"/>
    </location>
</feature>
<feature type="transmembrane region" description="Helical" evidence="1">
    <location>
        <begin position="313"/>
        <end position="337"/>
    </location>
</feature>
<feature type="transmembrane region" description="Helical" evidence="1">
    <location>
        <begin position="12"/>
        <end position="29"/>
    </location>
</feature>
<dbReference type="PANTHER" id="PTHR30590">
    <property type="entry name" value="INNER MEMBRANE PROTEIN"/>
    <property type="match status" value="1"/>
</dbReference>
<dbReference type="AlphaFoldDB" id="A0A2Z3GH90"/>
<dbReference type="KEGG" id="hnv:DDQ68_11045"/>
<keyword evidence="4" id="KW-1185">Reference proteome</keyword>
<sequence length="363" mass="39927">MRLEAVDALRGFALLGIWLVHFLITFVGQRGDGTGPAGPPSAGETAVRLAIDTFVAGKFFSIFSLLFGLGFALQLRSAGAKGQPYTARFVWRLALLGALGWLHRLLFEFEILHIYAVVGLLLVLVYRWRNAWLLFASGLLFVGGLGFAFWLAPVTALFTGAFGEAVGSFLVDEFSGFRVFTVAAMFVLGLYLGRRDAFADTAANRVFFNRVLVVAAVGFAGAKLFYSQFASVVGAGIGPAIRFYDTFFTLKSLAVSALYLAGMMQLYRQPLFRRALAWLGPLGKMGLSTYVLQSLCLLLFAWCGRRYVGAAGLPLQVVLGAAALLFAAQAAAAHAWLHRFRYGPLEWLWRSATYRQWQPMRRK</sequence>
<dbReference type="Proteomes" id="UP000245999">
    <property type="component" value="Chromosome"/>
</dbReference>
<evidence type="ECO:0000313" key="4">
    <source>
        <dbReference type="Proteomes" id="UP000245999"/>
    </source>
</evidence>
<feature type="domain" description="DUF418" evidence="2">
    <location>
        <begin position="192"/>
        <end position="355"/>
    </location>
</feature>
<accession>A0A2Z3GH90</accession>
<protein>
    <recommendedName>
        <fullName evidence="2">DUF418 domain-containing protein</fullName>
    </recommendedName>
</protein>
<evidence type="ECO:0000313" key="3">
    <source>
        <dbReference type="EMBL" id="AWM33269.1"/>
    </source>
</evidence>
<keyword evidence="1" id="KW-0472">Membrane</keyword>
<keyword evidence="1" id="KW-1133">Transmembrane helix</keyword>
<feature type="transmembrane region" description="Helical" evidence="1">
    <location>
        <begin position="246"/>
        <end position="267"/>
    </location>
</feature>
<feature type="transmembrane region" description="Helical" evidence="1">
    <location>
        <begin position="176"/>
        <end position="194"/>
    </location>
</feature>
<dbReference type="PANTHER" id="PTHR30590:SF2">
    <property type="entry name" value="INNER MEMBRANE PROTEIN"/>
    <property type="match status" value="1"/>
</dbReference>
<proteinExistence type="predicted"/>
<feature type="transmembrane region" description="Helical" evidence="1">
    <location>
        <begin position="109"/>
        <end position="126"/>
    </location>
</feature>
<reference evidence="4" key="1">
    <citation type="submission" date="2018-04" db="EMBL/GenBank/DDBJ databases">
        <title>Complete genome of Antarctic heterotrophic bacterium Hymenobacter nivis.</title>
        <authorList>
            <person name="Terashima M."/>
        </authorList>
    </citation>
    <scope>NUCLEOTIDE SEQUENCE [LARGE SCALE GENOMIC DNA]</scope>
    <source>
        <strain evidence="4">NBRC 111535</strain>
    </source>
</reference>